<dbReference type="InterPro" id="IPR051228">
    <property type="entry name" value="NADPH_Oxidase/PX-Domain"/>
</dbReference>
<dbReference type="PROSITE" id="PS50195">
    <property type="entry name" value="PX"/>
    <property type="match status" value="1"/>
</dbReference>
<dbReference type="Proteomes" id="UP000800200">
    <property type="component" value="Unassembled WGS sequence"/>
</dbReference>
<keyword evidence="1" id="KW-0677">Repeat</keyword>
<dbReference type="Gene3D" id="3.30.1520.10">
    <property type="entry name" value="Phox-like domain"/>
    <property type="match status" value="1"/>
</dbReference>
<name>A0A6A6ETW0_9PEZI</name>
<dbReference type="PANTHER" id="PTHR15706:SF2">
    <property type="entry name" value="SH3 AND PX DOMAIN-CONTAINING PROTEIN 2A"/>
    <property type="match status" value="1"/>
</dbReference>
<dbReference type="AlphaFoldDB" id="A0A6A6ETW0"/>
<dbReference type="GO" id="GO:0035091">
    <property type="term" value="F:phosphatidylinositol binding"/>
    <property type="evidence" value="ECO:0007669"/>
    <property type="project" value="InterPro"/>
</dbReference>
<sequence>MEREHRPYAAENLLAPVKARAPRYTFRDGFYCFIIECQMEGNCLYQDFYGLQVELIKTYPIEAGTIGEGERTLPFMPGPVNHVTDVISRSRRAELDEYIQLLPKLGHHVTHGKSIKNFFVPRRRDHETNLATNRMKNSAFHLRNGGIEEFCIKAF</sequence>
<evidence type="ECO:0000259" key="2">
    <source>
        <dbReference type="PROSITE" id="PS50195"/>
    </source>
</evidence>
<keyword evidence="4" id="KW-1185">Reference proteome</keyword>
<dbReference type="GO" id="GO:0030674">
    <property type="term" value="F:protein-macromolecule adaptor activity"/>
    <property type="evidence" value="ECO:0007669"/>
    <property type="project" value="TreeGrafter"/>
</dbReference>
<dbReference type="EMBL" id="ML994613">
    <property type="protein sequence ID" value="KAF2193530.1"/>
    <property type="molecule type" value="Genomic_DNA"/>
</dbReference>
<dbReference type="SUPFAM" id="SSF64268">
    <property type="entry name" value="PX domain"/>
    <property type="match status" value="1"/>
</dbReference>
<evidence type="ECO:0000313" key="3">
    <source>
        <dbReference type="EMBL" id="KAF2193530.1"/>
    </source>
</evidence>
<proteinExistence type="predicted"/>
<reference evidence="3" key="1">
    <citation type="journal article" date="2020" name="Stud. Mycol.">
        <title>101 Dothideomycetes genomes: a test case for predicting lifestyles and emergence of pathogens.</title>
        <authorList>
            <person name="Haridas S."/>
            <person name="Albert R."/>
            <person name="Binder M."/>
            <person name="Bloem J."/>
            <person name="Labutti K."/>
            <person name="Salamov A."/>
            <person name="Andreopoulos B."/>
            <person name="Baker S."/>
            <person name="Barry K."/>
            <person name="Bills G."/>
            <person name="Bluhm B."/>
            <person name="Cannon C."/>
            <person name="Castanera R."/>
            <person name="Culley D."/>
            <person name="Daum C."/>
            <person name="Ezra D."/>
            <person name="Gonzalez J."/>
            <person name="Henrissat B."/>
            <person name="Kuo A."/>
            <person name="Liang C."/>
            <person name="Lipzen A."/>
            <person name="Lutzoni F."/>
            <person name="Magnuson J."/>
            <person name="Mondo S."/>
            <person name="Nolan M."/>
            <person name="Ohm R."/>
            <person name="Pangilinan J."/>
            <person name="Park H.-J."/>
            <person name="Ramirez L."/>
            <person name="Alfaro M."/>
            <person name="Sun H."/>
            <person name="Tritt A."/>
            <person name="Yoshinaga Y."/>
            <person name="Zwiers L.-H."/>
            <person name="Turgeon B."/>
            <person name="Goodwin S."/>
            <person name="Spatafora J."/>
            <person name="Crous P."/>
            <person name="Grigoriev I."/>
        </authorList>
    </citation>
    <scope>NUCLEOTIDE SEQUENCE</scope>
    <source>
        <strain evidence="3">CBS 207.26</strain>
    </source>
</reference>
<accession>A0A6A6ETW0</accession>
<dbReference type="GO" id="GO:0000747">
    <property type="term" value="P:conjugation with cellular fusion"/>
    <property type="evidence" value="ECO:0007669"/>
    <property type="project" value="TreeGrafter"/>
</dbReference>
<dbReference type="GO" id="GO:0043332">
    <property type="term" value="C:mating projection tip"/>
    <property type="evidence" value="ECO:0007669"/>
    <property type="project" value="TreeGrafter"/>
</dbReference>
<dbReference type="OrthoDB" id="5103117at2759"/>
<feature type="domain" description="PX" evidence="2">
    <location>
        <begin position="1"/>
        <end position="126"/>
    </location>
</feature>
<organism evidence="3 4">
    <name type="scientific">Zopfia rhizophila CBS 207.26</name>
    <dbReference type="NCBI Taxonomy" id="1314779"/>
    <lineage>
        <taxon>Eukaryota</taxon>
        <taxon>Fungi</taxon>
        <taxon>Dikarya</taxon>
        <taxon>Ascomycota</taxon>
        <taxon>Pezizomycotina</taxon>
        <taxon>Dothideomycetes</taxon>
        <taxon>Dothideomycetes incertae sedis</taxon>
        <taxon>Zopfiaceae</taxon>
        <taxon>Zopfia</taxon>
    </lineage>
</organism>
<dbReference type="PANTHER" id="PTHR15706">
    <property type="entry name" value="SH3 MULTIPLE DOMAIN"/>
    <property type="match status" value="1"/>
</dbReference>
<dbReference type="GO" id="GO:0005737">
    <property type="term" value="C:cytoplasm"/>
    <property type="evidence" value="ECO:0007669"/>
    <property type="project" value="TreeGrafter"/>
</dbReference>
<dbReference type="InterPro" id="IPR001683">
    <property type="entry name" value="PX_dom"/>
</dbReference>
<gene>
    <name evidence="3" type="ORF">K469DRAFT_550456</name>
</gene>
<evidence type="ECO:0000256" key="1">
    <source>
        <dbReference type="ARBA" id="ARBA00022737"/>
    </source>
</evidence>
<dbReference type="InterPro" id="IPR036871">
    <property type="entry name" value="PX_dom_sf"/>
</dbReference>
<protein>
    <submittedName>
        <fullName evidence="3">Phox-like protein</fullName>
    </submittedName>
</protein>
<evidence type="ECO:0000313" key="4">
    <source>
        <dbReference type="Proteomes" id="UP000800200"/>
    </source>
</evidence>